<dbReference type="GO" id="GO:0051537">
    <property type="term" value="F:2 iron, 2 sulfur cluster binding"/>
    <property type="evidence" value="ECO:0007669"/>
    <property type="project" value="UniProtKB-KW"/>
</dbReference>
<comment type="caution">
    <text evidence="9">The sequence shown here is derived from an EMBL/GenBank/DDBJ whole genome shotgun (WGS) entry which is preliminary data.</text>
</comment>
<keyword evidence="1" id="KW-0285">Flavoprotein</keyword>
<dbReference type="EC" id="1.14.13.-" evidence="9"/>
<sequence length="317" mass="35061">MSILNVKVADVEQVTDVVKHFTLVQENGEPLPHFSGGSHVVVSMNINGRIHRNPYSLMGSTANTDSYHISVRKQENSRGGSVFMHEQVKPGSRLQITYPVNLFAISKMGRRHILIAGGIGITPFMSQIADLNRLGYDYELHYAYRSPENAAFREKLEAMCGDRVHFYVESEGGRLDIPDLLSHQPLGTHVYICGPDPMVKALHINAKELGWPENHVHSEEFTAPPVGDEFKVQLKQSGVELVVPGDMSMLEAMEEAGIDAPFLCRGGACGRCEQQVLECDGVIMHNDHYLSDAEKASGNSIMPCVSRAKCSRLVLDF</sequence>
<dbReference type="InterPro" id="IPR017927">
    <property type="entry name" value="FAD-bd_FR_type"/>
</dbReference>
<feature type="domain" description="2Fe-2S ferredoxin-type" evidence="7">
    <location>
        <begin position="230"/>
        <end position="317"/>
    </location>
</feature>
<dbReference type="InterPro" id="IPR017938">
    <property type="entry name" value="Riboflavin_synthase-like_b-brl"/>
</dbReference>
<organism evidence="9 10">
    <name type="scientific">Methylophaga thiooxydans</name>
    <dbReference type="NCBI Taxonomy" id="392484"/>
    <lineage>
        <taxon>Bacteria</taxon>
        <taxon>Pseudomonadati</taxon>
        <taxon>Pseudomonadota</taxon>
        <taxon>Gammaproteobacteria</taxon>
        <taxon>Thiotrichales</taxon>
        <taxon>Piscirickettsiaceae</taxon>
        <taxon>Methylophaga</taxon>
    </lineage>
</organism>
<dbReference type="InterPro" id="IPR036010">
    <property type="entry name" value="2Fe-2S_ferredoxin-like_sf"/>
</dbReference>
<name>A0A0A0BG42_9GAMM</name>
<proteinExistence type="predicted"/>
<evidence type="ECO:0000256" key="1">
    <source>
        <dbReference type="ARBA" id="ARBA00022630"/>
    </source>
</evidence>
<evidence type="ECO:0000259" key="8">
    <source>
        <dbReference type="PROSITE" id="PS51384"/>
    </source>
</evidence>
<dbReference type="PROSITE" id="PS51085">
    <property type="entry name" value="2FE2S_FER_2"/>
    <property type="match status" value="1"/>
</dbReference>
<dbReference type="PANTHER" id="PTHR47354:SF1">
    <property type="entry name" value="CARNITINE MONOOXYGENASE REDUCTASE SUBUNIT"/>
    <property type="match status" value="1"/>
</dbReference>
<keyword evidence="9" id="KW-0808">Transferase</keyword>
<dbReference type="Gene3D" id="2.40.30.10">
    <property type="entry name" value="Translation factors"/>
    <property type="match status" value="1"/>
</dbReference>
<dbReference type="InterPro" id="IPR012675">
    <property type="entry name" value="Beta-grasp_dom_sf"/>
</dbReference>
<dbReference type="CDD" id="cd00207">
    <property type="entry name" value="fer2"/>
    <property type="match status" value="1"/>
</dbReference>
<dbReference type="PANTHER" id="PTHR47354">
    <property type="entry name" value="NADH OXIDOREDUCTASE HCR"/>
    <property type="match status" value="1"/>
</dbReference>
<dbReference type="GO" id="GO:0008168">
    <property type="term" value="F:methyltransferase activity"/>
    <property type="evidence" value="ECO:0007669"/>
    <property type="project" value="UniProtKB-KW"/>
</dbReference>
<dbReference type="Pfam" id="PF00111">
    <property type="entry name" value="Fer2"/>
    <property type="match status" value="1"/>
</dbReference>
<dbReference type="GO" id="GO:0016491">
    <property type="term" value="F:oxidoreductase activity"/>
    <property type="evidence" value="ECO:0007669"/>
    <property type="project" value="UniProtKB-KW"/>
</dbReference>
<protein>
    <submittedName>
        <fullName evidence="9">Flavodoxin reductase (Ferredoxin-NADPH reductases) family 1/Vanillate O-demethylase oxidoreductase</fullName>
        <ecNumber evidence="9">1.14.13.-</ecNumber>
    </submittedName>
</protein>
<dbReference type="PRINTS" id="PR00409">
    <property type="entry name" value="PHDIOXRDTASE"/>
</dbReference>
<dbReference type="GO" id="GO:0032259">
    <property type="term" value="P:methylation"/>
    <property type="evidence" value="ECO:0007669"/>
    <property type="project" value="UniProtKB-KW"/>
</dbReference>
<keyword evidence="9" id="KW-0489">Methyltransferase</keyword>
<dbReference type="RefSeq" id="WP_036313597.1">
    <property type="nucleotide sequence ID" value="NZ_JRQD01000003.1"/>
</dbReference>
<evidence type="ECO:0000256" key="3">
    <source>
        <dbReference type="ARBA" id="ARBA00022723"/>
    </source>
</evidence>
<dbReference type="EMBL" id="JRQD01000003">
    <property type="protein sequence ID" value="KGM06906.1"/>
    <property type="molecule type" value="Genomic_DNA"/>
</dbReference>
<dbReference type="Pfam" id="PF22290">
    <property type="entry name" value="DmmA-like_N"/>
    <property type="match status" value="1"/>
</dbReference>
<keyword evidence="4 9" id="KW-0560">Oxidoreductase</keyword>
<evidence type="ECO:0000256" key="6">
    <source>
        <dbReference type="ARBA" id="ARBA00023014"/>
    </source>
</evidence>
<evidence type="ECO:0000313" key="10">
    <source>
        <dbReference type="Proteomes" id="UP000029999"/>
    </source>
</evidence>
<dbReference type="CDD" id="cd06185">
    <property type="entry name" value="PDR_like"/>
    <property type="match status" value="1"/>
</dbReference>
<keyword evidence="2" id="KW-0001">2Fe-2S</keyword>
<reference evidence="9 10" key="1">
    <citation type="submission" date="2014-09" db="EMBL/GenBank/DDBJ databases">
        <authorList>
            <person name="Grob C."/>
            <person name="Taubert M."/>
            <person name="Howat A.M."/>
            <person name="Burns O.J."/>
            <person name="Dixon J.L."/>
            <person name="Chen Y."/>
            <person name="Murrell J.C."/>
        </authorList>
    </citation>
    <scope>NUCLEOTIDE SEQUENCE [LARGE SCALE GENOMIC DNA]</scope>
    <source>
        <strain evidence="9">L4</strain>
    </source>
</reference>
<dbReference type="Proteomes" id="UP000029999">
    <property type="component" value="Unassembled WGS sequence"/>
</dbReference>
<dbReference type="InterPro" id="IPR001041">
    <property type="entry name" value="2Fe-2S_ferredoxin-type"/>
</dbReference>
<keyword evidence="5" id="KW-0408">Iron</keyword>
<dbReference type="STRING" id="392484.LP43_1401"/>
<keyword evidence="6" id="KW-0411">Iron-sulfur</keyword>
<dbReference type="InterPro" id="IPR039261">
    <property type="entry name" value="FNR_nucleotide-bd"/>
</dbReference>
<dbReference type="Gene3D" id="3.10.20.30">
    <property type="match status" value="1"/>
</dbReference>
<dbReference type="AlphaFoldDB" id="A0A0A0BG42"/>
<dbReference type="SUPFAM" id="SSF54292">
    <property type="entry name" value="2Fe-2S ferredoxin-like"/>
    <property type="match status" value="1"/>
</dbReference>
<dbReference type="GO" id="GO:0046872">
    <property type="term" value="F:metal ion binding"/>
    <property type="evidence" value="ECO:0007669"/>
    <property type="project" value="UniProtKB-KW"/>
</dbReference>
<evidence type="ECO:0000256" key="4">
    <source>
        <dbReference type="ARBA" id="ARBA00023002"/>
    </source>
</evidence>
<keyword evidence="3" id="KW-0479">Metal-binding</keyword>
<dbReference type="Gene3D" id="3.40.50.80">
    <property type="entry name" value="Nucleotide-binding domain of ferredoxin-NADP reductase (FNR) module"/>
    <property type="match status" value="1"/>
</dbReference>
<accession>A0A0A0BG42</accession>
<evidence type="ECO:0000256" key="2">
    <source>
        <dbReference type="ARBA" id="ARBA00022714"/>
    </source>
</evidence>
<feature type="domain" description="FAD-binding FR-type" evidence="8">
    <location>
        <begin position="1"/>
        <end position="106"/>
    </location>
</feature>
<dbReference type="SUPFAM" id="SSF52343">
    <property type="entry name" value="Ferredoxin reductase-like, C-terminal NADP-linked domain"/>
    <property type="match status" value="1"/>
</dbReference>
<evidence type="ECO:0000256" key="5">
    <source>
        <dbReference type="ARBA" id="ARBA00023004"/>
    </source>
</evidence>
<evidence type="ECO:0000259" key="7">
    <source>
        <dbReference type="PROSITE" id="PS51085"/>
    </source>
</evidence>
<evidence type="ECO:0000313" key="9">
    <source>
        <dbReference type="EMBL" id="KGM06906.1"/>
    </source>
</evidence>
<dbReference type="InterPro" id="IPR054582">
    <property type="entry name" value="DmmA-like_N"/>
</dbReference>
<dbReference type="SUPFAM" id="SSF63380">
    <property type="entry name" value="Riboflavin synthase domain-like"/>
    <property type="match status" value="1"/>
</dbReference>
<dbReference type="PROSITE" id="PS51384">
    <property type="entry name" value="FAD_FR"/>
    <property type="match status" value="1"/>
</dbReference>
<dbReference type="InterPro" id="IPR050415">
    <property type="entry name" value="MRET"/>
</dbReference>
<gene>
    <name evidence="9" type="ORF">LP43_1401</name>
</gene>